<evidence type="ECO:0000313" key="3">
    <source>
        <dbReference type="Proteomes" id="UP000006365"/>
    </source>
</evidence>
<dbReference type="KEGG" id="dpr:Despr_2723"/>
<keyword evidence="3" id="KW-1185">Reference proteome</keyword>
<dbReference type="EMBL" id="CP002364">
    <property type="protein sequence ID" value="ADW18858.1"/>
    <property type="molecule type" value="Genomic_DNA"/>
</dbReference>
<reference evidence="2 3" key="1">
    <citation type="journal article" date="2011" name="Stand. Genomic Sci.">
        <title>Complete genome sequence of Desulfobulbus propionicus type strain (1pr3).</title>
        <authorList>
            <person name="Pagani I."/>
            <person name="Lapidus A."/>
            <person name="Nolan M."/>
            <person name="Lucas S."/>
            <person name="Hammon N."/>
            <person name="Deshpande S."/>
            <person name="Cheng J.F."/>
            <person name="Chertkov O."/>
            <person name="Davenport K."/>
            <person name="Tapia R."/>
            <person name="Han C."/>
            <person name="Goodwin L."/>
            <person name="Pitluck S."/>
            <person name="Liolios K."/>
            <person name="Mavromatis K."/>
            <person name="Ivanova N."/>
            <person name="Mikhailova N."/>
            <person name="Pati A."/>
            <person name="Chen A."/>
            <person name="Palaniappan K."/>
            <person name="Land M."/>
            <person name="Hauser L."/>
            <person name="Chang Y.J."/>
            <person name="Jeffries C.D."/>
            <person name="Detter J.C."/>
            <person name="Brambilla E."/>
            <person name="Kannan K.P."/>
            <person name="Djao O.D."/>
            <person name="Rohde M."/>
            <person name="Pukall R."/>
            <person name="Spring S."/>
            <person name="Goker M."/>
            <person name="Sikorski J."/>
            <person name="Woyke T."/>
            <person name="Bristow J."/>
            <person name="Eisen J.A."/>
            <person name="Markowitz V."/>
            <person name="Hugenholtz P."/>
            <person name="Kyrpides N.C."/>
            <person name="Klenk H.P."/>
        </authorList>
    </citation>
    <scope>NUCLEOTIDE SEQUENCE [LARGE SCALE GENOMIC DNA]</scope>
    <source>
        <strain evidence="3">ATCC 33891 / DSM 2032 / 1pr3</strain>
    </source>
</reference>
<keyword evidence="1" id="KW-0472">Membrane</keyword>
<organism evidence="2 3">
    <name type="scientific">Desulfobulbus propionicus (strain ATCC 33891 / DSM 2032 / VKM B-1956 / 1pr3)</name>
    <dbReference type="NCBI Taxonomy" id="577650"/>
    <lineage>
        <taxon>Bacteria</taxon>
        <taxon>Pseudomonadati</taxon>
        <taxon>Thermodesulfobacteriota</taxon>
        <taxon>Desulfobulbia</taxon>
        <taxon>Desulfobulbales</taxon>
        <taxon>Desulfobulbaceae</taxon>
        <taxon>Desulfobulbus</taxon>
    </lineage>
</organism>
<sequence length="358" mass="39044">MDPAALIPIPDAIPVSWWWFQAFLLLTFFLHLVAMNAMLGTAFIGLVSHLRGTNDRASCTEAISSNLPFTIAFAVNFGVAPLLFVQVLYGHLIYTSSILMAVFWLAVVGLLIIAYGLAYVYKDLYPRLGDARLAVIGLATLLLLAIAFIFTNNISLMQKPIAWDRYFDQPRGLLLALDDPMLLPRYLHFMVSSVAVGGLAIALFFHWRQRGGDRNAGAWVASGCRWFSYATMANFAVGFWFLATLPKGMLTTTIPGLLLLATLVGGIALSVPAIGLGLAGRALPALWCTLGTIGLMVLARSLLRTVLLAPWFSPAQLPVNPSSAPLLFFLLVLLAGVTLIGWMVRFTLRSCANQEDRP</sequence>
<proteinExistence type="predicted"/>
<feature type="transmembrane region" description="Helical" evidence="1">
    <location>
        <begin position="20"/>
        <end position="46"/>
    </location>
</feature>
<keyword evidence="1" id="KW-0812">Transmembrane</keyword>
<gene>
    <name evidence="2" type="ordered locus">Despr_2723</name>
</gene>
<feature type="transmembrane region" description="Helical" evidence="1">
    <location>
        <begin position="226"/>
        <end position="245"/>
    </location>
</feature>
<feature type="transmembrane region" description="Helical" evidence="1">
    <location>
        <begin position="101"/>
        <end position="121"/>
    </location>
</feature>
<feature type="transmembrane region" description="Helical" evidence="1">
    <location>
        <begin position="285"/>
        <end position="303"/>
    </location>
</feature>
<feature type="transmembrane region" description="Helical" evidence="1">
    <location>
        <begin position="323"/>
        <end position="344"/>
    </location>
</feature>
<evidence type="ECO:0000256" key="1">
    <source>
        <dbReference type="SAM" id="Phobius"/>
    </source>
</evidence>
<name>A0A7U3YNX4_DESPD</name>
<feature type="transmembrane region" description="Helical" evidence="1">
    <location>
        <begin position="186"/>
        <end position="205"/>
    </location>
</feature>
<keyword evidence="1" id="KW-1133">Transmembrane helix</keyword>
<evidence type="ECO:0000313" key="2">
    <source>
        <dbReference type="EMBL" id="ADW18858.1"/>
    </source>
</evidence>
<dbReference type="RefSeq" id="WP_015725384.1">
    <property type="nucleotide sequence ID" value="NC_014972.1"/>
</dbReference>
<dbReference type="Proteomes" id="UP000006365">
    <property type="component" value="Chromosome"/>
</dbReference>
<protein>
    <submittedName>
        <fullName evidence="2">Uncharacterized protein</fullName>
    </submittedName>
</protein>
<feature type="transmembrane region" description="Helical" evidence="1">
    <location>
        <begin position="257"/>
        <end position="278"/>
    </location>
</feature>
<dbReference type="AlphaFoldDB" id="A0A7U3YNX4"/>
<feature type="transmembrane region" description="Helical" evidence="1">
    <location>
        <begin position="133"/>
        <end position="150"/>
    </location>
</feature>
<feature type="transmembrane region" description="Helical" evidence="1">
    <location>
        <begin position="67"/>
        <end position="89"/>
    </location>
</feature>
<accession>A0A7U3YNX4</accession>